<evidence type="ECO:0000256" key="1">
    <source>
        <dbReference type="SAM" id="Phobius"/>
    </source>
</evidence>
<gene>
    <name evidence="2" type="ORF">AZE42_00768</name>
</gene>
<dbReference type="EMBL" id="LVVM01003459">
    <property type="protein sequence ID" value="OJA14846.1"/>
    <property type="molecule type" value="Genomic_DNA"/>
</dbReference>
<keyword evidence="3" id="KW-1185">Reference proteome</keyword>
<evidence type="ECO:0000313" key="2">
    <source>
        <dbReference type="EMBL" id="OJA14846.1"/>
    </source>
</evidence>
<keyword evidence="1" id="KW-0472">Membrane</keyword>
<dbReference type="Proteomes" id="UP000183567">
    <property type="component" value="Unassembled WGS sequence"/>
</dbReference>
<feature type="transmembrane region" description="Helical" evidence="1">
    <location>
        <begin position="25"/>
        <end position="46"/>
    </location>
</feature>
<proteinExistence type="predicted"/>
<protein>
    <recommendedName>
        <fullName evidence="4">PIG-P domain-containing protein</fullName>
    </recommendedName>
</protein>
<evidence type="ECO:0008006" key="4">
    <source>
        <dbReference type="Google" id="ProtNLM"/>
    </source>
</evidence>
<dbReference type="Pfam" id="PF15159">
    <property type="entry name" value="PIG-Y"/>
    <property type="match status" value="1"/>
</dbReference>
<evidence type="ECO:0000313" key="3">
    <source>
        <dbReference type="Proteomes" id="UP000183567"/>
    </source>
</evidence>
<comment type="caution">
    <text evidence="2">The sequence shown here is derived from an EMBL/GenBank/DDBJ whole genome shotgun (WGS) entry which is preliminary data.</text>
</comment>
<dbReference type="AlphaFoldDB" id="A0A1J8PZX2"/>
<accession>A0A1J8PZX2</accession>
<dbReference type="InterPro" id="IPR029164">
    <property type="entry name" value="PIG-Y"/>
</dbReference>
<keyword evidence="1" id="KW-0812">Transmembrane</keyword>
<dbReference type="OrthoDB" id="2157498at2759"/>
<sequence>MSCSLLQYHHHHHYHVMTLLDTGHLITILTAAFFLVASYVILFNAFLPPSGVYALDVLAQDTHYKYLTLFIIPMGAYFVIANWVGWQYYQNS</sequence>
<keyword evidence="1" id="KW-1133">Transmembrane helix</keyword>
<name>A0A1J8PZX2_9AGAM</name>
<organism evidence="2 3">
    <name type="scientific">Rhizopogon vesiculosus</name>
    <dbReference type="NCBI Taxonomy" id="180088"/>
    <lineage>
        <taxon>Eukaryota</taxon>
        <taxon>Fungi</taxon>
        <taxon>Dikarya</taxon>
        <taxon>Basidiomycota</taxon>
        <taxon>Agaricomycotina</taxon>
        <taxon>Agaricomycetes</taxon>
        <taxon>Agaricomycetidae</taxon>
        <taxon>Boletales</taxon>
        <taxon>Suillineae</taxon>
        <taxon>Rhizopogonaceae</taxon>
        <taxon>Rhizopogon</taxon>
    </lineage>
</organism>
<feature type="transmembrane region" description="Helical" evidence="1">
    <location>
        <begin position="66"/>
        <end position="86"/>
    </location>
</feature>
<reference evidence="2 3" key="1">
    <citation type="submission" date="2016-03" db="EMBL/GenBank/DDBJ databases">
        <title>Comparative genomics of the ectomycorrhizal sister species Rhizopogon vinicolor and Rhizopogon vesiculosus (Basidiomycota: Boletales) reveals a divergence of the mating type B locus.</title>
        <authorList>
            <person name="Mujic A.B."/>
            <person name="Kuo A."/>
            <person name="Tritt A."/>
            <person name="Lipzen A."/>
            <person name="Chen C."/>
            <person name="Johnson J."/>
            <person name="Sharma A."/>
            <person name="Barry K."/>
            <person name="Grigoriev I.V."/>
            <person name="Spatafora J.W."/>
        </authorList>
    </citation>
    <scope>NUCLEOTIDE SEQUENCE [LARGE SCALE GENOMIC DNA]</scope>
    <source>
        <strain evidence="2 3">AM-OR11-056</strain>
    </source>
</reference>